<proteinExistence type="predicted"/>
<evidence type="ECO:0000256" key="1">
    <source>
        <dbReference type="ARBA" id="ARBA00023015"/>
    </source>
</evidence>
<dbReference type="InterPro" id="IPR036431">
    <property type="entry name" value="ARID_dom_sf"/>
</dbReference>
<evidence type="ECO:0000259" key="5">
    <source>
        <dbReference type="PROSITE" id="PS51011"/>
    </source>
</evidence>
<dbReference type="AlphaFoldDB" id="A0A8C5MXQ2"/>
<name>A0A8C5MXQ2_9ANUR</name>
<dbReference type="Pfam" id="PF01388">
    <property type="entry name" value="ARID"/>
    <property type="match status" value="1"/>
</dbReference>
<evidence type="ECO:0000256" key="2">
    <source>
        <dbReference type="ARBA" id="ARBA00023163"/>
    </source>
</evidence>
<dbReference type="Gene3D" id="1.10.150.60">
    <property type="entry name" value="ARID DNA-binding domain"/>
    <property type="match status" value="1"/>
</dbReference>
<feature type="region of interest" description="Disordered" evidence="4">
    <location>
        <begin position="1"/>
        <end position="33"/>
    </location>
</feature>
<dbReference type="CDD" id="cd16866">
    <property type="entry name" value="ARID_ARID2"/>
    <property type="match status" value="1"/>
</dbReference>
<feature type="domain" description="ARID" evidence="5">
    <location>
        <begin position="32"/>
        <end position="124"/>
    </location>
</feature>
<dbReference type="PANTHER" id="PTHR22970">
    <property type="entry name" value="AT-RICH INTERACTIVE DOMAIN-CONTAINING PROTEIN 2"/>
    <property type="match status" value="1"/>
</dbReference>
<keyword evidence="3" id="KW-0539">Nucleus</keyword>
<dbReference type="InterPro" id="IPR052406">
    <property type="entry name" value="Chromatin_Remodeling_Comp"/>
</dbReference>
<dbReference type="OrthoDB" id="338531at2759"/>
<keyword evidence="2" id="KW-0804">Transcription</keyword>
<evidence type="ECO:0000313" key="6">
    <source>
        <dbReference type="Ensembl" id="ENSLLEP00000019768.1"/>
    </source>
</evidence>
<dbReference type="SUPFAM" id="SSF46774">
    <property type="entry name" value="ARID-like"/>
    <property type="match status" value="1"/>
</dbReference>
<dbReference type="SMART" id="SM01014">
    <property type="entry name" value="ARID"/>
    <property type="match status" value="1"/>
</dbReference>
<dbReference type="GeneTree" id="ENSGT00390000016138"/>
<dbReference type="InterPro" id="IPR001606">
    <property type="entry name" value="ARID_dom"/>
</dbReference>
<sequence>MSGLPARPDTLPEEDTPRSMANPAARGEPEHRRKGLAFLDELRQFHESRGSRFRKIPAVGGRELDLHSLYTRVTTLGGFAKVSEKNQWGEIAEEFHFPRACANGAFALKQYYLRIHSLCSVSRQGWKMHEYNRELVTCPGQAYPAASLPHISPPPPLNACTR</sequence>
<dbReference type="PROSITE" id="PS51011">
    <property type="entry name" value="ARID"/>
    <property type="match status" value="1"/>
</dbReference>
<evidence type="ECO:0000256" key="4">
    <source>
        <dbReference type="SAM" id="MobiDB-lite"/>
    </source>
</evidence>
<accession>A0A8C5MXQ2</accession>
<protein>
    <submittedName>
        <fullName evidence="6">AT-rich interaction domain 2</fullName>
    </submittedName>
</protein>
<dbReference type="SMART" id="SM00501">
    <property type="entry name" value="BRIGHT"/>
    <property type="match status" value="1"/>
</dbReference>
<dbReference type="Proteomes" id="UP000694569">
    <property type="component" value="Unplaced"/>
</dbReference>
<reference evidence="6" key="2">
    <citation type="submission" date="2025-09" db="UniProtKB">
        <authorList>
            <consortium name="Ensembl"/>
        </authorList>
    </citation>
    <scope>IDENTIFICATION</scope>
</reference>
<keyword evidence="7" id="KW-1185">Reference proteome</keyword>
<evidence type="ECO:0000313" key="7">
    <source>
        <dbReference type="Proteomes" id="UP000694569"/>
    </source>
</evidence>
<evidence type="ECO:0000256" key="3">
    <source>
        <dbReference type="ARBA" id="ARBA00023242"/>
    </source>
</evidence>
<gene>
    <name evidence="6" type="primary">ARID2</name>
</gene>
<dbReference type="Ensembl" id="ENSLLET00000020545.1">
    <property type="protein sequence ID" value="ENSLLEP00000019768.1"/>
    <property type="gene ID" value="ENSLLEG00000012131.1"/>
</dbReference>
<organism evidence="6 7">
    <name type="scientific">Leptobrachium leishanense</name>
    <name type="common">Leishan spiny toad</name>
    <dbReference type="NCBI Taxonomy" id="445787"/>
    <lineage>
        <taxon>Eukaryota</taxon>
        <taxon>Metazoa</taxon>
        <taxon>Chordata</taxon>
        <taxon>Craniata</taxon>
        <taxon>Vertebrata</taxon>
        <taxon>Euteleostomi</taxon>
        <taxon>Amphibia</taxon>
        <taxon>Batrachia</taxon>
        <taxon>Anura</taxon>
        <taxon>Pelobatoidea</taxon>
        <taxon>Megophryidae</taxon>
        <taxon>Leptobrachium</taxon>
    </lineage>
</organism>
<keyword evidence="1" id="KW-0805">Transcription regulation</keyword>
<dbReference type="PANTHER" id="PTHR22970:SF14">
    <property type="entry name" value="AT-RICH INTERACTIVE DOMAIN-CONTAINING PROTEIN 2"/>
    <property type="match status" value="1"/>
</dbReference>
<reference evidence="6" key="1">
    <citation type="submission" date="2025-08" db="UniProtKB">
        <authorList>
            <consortium name="Ensembl"/>
        </authorList>
    </citation>
    <scope>IDENTIFICATION</scope>
</reference>
<dbReference type="GO" id="GO:0003677">
    <property type="term" value="F:DNA binding"/>
    <property type="evidence" value="ECO:0007669"/>
    <property type="project" value="InterPro"/>
</dbReference>